<comment type="caution">
    <text evidence="1">The sequence shown here is derived from an EMBL/GenBank/DDBJ whole genome shotgun (WGS) entry which is preliminary data.</text>
</comment>
<evidence type="ECO:0000313" key="1">
    <source>
        <dbReference type="EMBL" id="GMN61932.1"/>
    </source>
</evidence>
<dbReference type="EMBL" id="BTGU01000120">
    <property type="protein sequence ID" value="GMN61932.1"/>
    <property type="molecule type" value="Genomic_DNA"/>
</dbReference>
<organism evidence="1 2">
    <name type="scientific">Ficus carica</name>
    <name type="common">Common fig</name>
    <dbReference type="NCBI Taxonomy" id="3494"/>
    <lineage>
        <taxon>Eukaryota</taxon>
        <taxon>Viridiplantae</taxon>
        <taxon>Streptophyta</taxon>
        <taxon>Embryophyta</taxon>
        <taxon>Tracheophyta</taxon>
        <taxon>Spermatophyta</taxon>
        <taxon>Magnoliopsida</taxon>
        <taxon>eudicotyledons</taxon>
        <taxon>Gunneridae</taxon>
        <taxon>Pentapetalae</taxon>
        <taxon>rosids</taxon>
        <taxon>fabids</taxon>
        <taxon>Rosales</taxon>
        <taxon>Moraceae</taxon>
        <taxon>Ficeae</taxon>
        <taxon>Ficus</taxon>
    </lineage>
</organism>
<proteinExistence type="predicted"/>
<protein>
    <submittedName>
        <fullName evidence="1">Uncharacterized protein</fullName>
    </submittedName>
</protein>
<keyword evidence="2" id="KW-1185">Reference proteome</keyword>
<dbReference type="Proteomes" id="UP001187192">
    <property type="component" value="Unassembled WGS sequence"/>
</dbReference>
<evidence type="ECO:0000313" key="2">
    <source>
        <dbReference type="Proteomes" id="UP001187192"/>
    </source>
</evidence>
<dbReference type="AlphaFoldDB" id="A0AA88DUA5"/>
<reference evidence="1" key="1">
    <citation type="submission" date="2023-07" db="EMBL/GenBank/DDBJ databases">
        <title>draft genome sequence of fig (Ficus carica).</title>
        <authorList>
            <person name="Takahashi T."/>
            <person name="Nishimura K."/>
        </authorList>
    </citation>
    <scope>NUCLEOTIDE SEQUENCE</scope>
</reference>
<sequence>MLGPVSMITIGNRIGYRFTMLRNMICRRALIGAIDQERRMTCKQPTGNA</sequence>
<accession>A0AA88DUA5</accession>
<name>A0AA88DUA5_FICCA</name>
<gene>
    <name evidence="1" type="ORF">TIFTF001_031019</name>
</gene>